<protein>
    <recommendedName>
        <fullName evidence="7">Autophagy-related protein 18h</fullName>
    </recommendedName>
</protein>
<evidence type="ECO:0000313" key="6">
    <source>
        <dbReference type="Proteomes" id="UP001187471"/>
    </source>
</evidence>
<dbReference type="GO" id="GO:0006914">
    <property type="term" value="P:autophagy"/>
    <property type="evidence" value="ECO:0007669"/>
    <property type="project" value="InterPro"/>
</dbReference>
<evidence type="ECO:0008006" key="7">
    <source>
        <dbReference type="Google" id="ProtNLM"/>
    </source>
</evidence>
<reference evidence="5" key="1">
    <citation type="submission" date="2022-12" db="EMBL/GenBank/DDBJ databases">
        <title>Draft genome assemblies for two species of Escallonia (Escalloniales).</title>
        <authorList>
            <person name="Chanderbali A."/>
            <person name="Dervinis C."/>
            <person name="Anghel I."/>
            <person name="Soltis D."/>
            <person name="Soltis P."/>
            <person name="Zapata F."/>
        </authorList>
    </citation>
    <scope>NUCLEOTIDE SEQUENCE</scope>
    <source>
        <strain evidence="5">UCBG92.1500</strain>
        <tissue evidence="5">Leaf</tissue>
    </source>
</reference>
<evidence type="ECO:0000259" key="4">
    <source>
        <dbReference type="Pfam" id="PF21034"/>
    </source>
</evidence>
<dbReference type="InterPro" id="IPR045142">
    <property type="entry name" value="BCAS3-like"/>
</dbReference>
<feature type="domain" description="BCAS3 WD40" evidence="4">
    <location>
        <begin position="156"/>
        <end position="344"/>
    </location>
</feature>
<dbReference type="SMART" id="SM00320">
    <property type="entry name" value="WD40"/>
    <property type="match status" value="1"/>
</dbReference>
<evidence type="ECO:0000259" key="3">
    <source>
        <dbReference type="Pfam" id="PF12490"/>
    </source>
</evidence>
<evidence type="ECO:0000256" key="1">
    <source>
        <dbReference type="ARBA" id="ARBA00004329"/>
    </source>
</evidence>
<dbReference type="InterPro" id="IPR036322">
    <property type="entry name" value="WD40_repeat_dom_sf"/>
</dbReference>
<feature type="region of interest" description="Disordered" evidence="2">
    <location>
        <begin position="222"/>
        <end position="247"/>
    </location>
</feature>
<name>A0AA88RJW9_9ASTE</name>
<comment type="subcellular location">
    <subcellularLocation>
        <location evidence="1">Preautophagosomal structure</location>
    </subcellularLocation>
</comment>
<dbReference type="Gene3D" id="2.130.10.10">
    <property type="entry name" value="YVTN repeat-like/Quinoprotein amine dehydrogenase"/>
    <property type="match status" value="1"/>
</dbReference>
<keyword evidence="6" id="KW-1185">Reference proteome</keyword>
<proteinExistence type="predicted"/>
<dbReference type="Proteomes" id="UP001187471">
    <property type="component" value="Unassembled WGS sequence"/>
</dbReference>
<organism evidence="5 6">
    <name type="scientific">Escallonia rubra</name>
    <dbReference type="NCBI Taxonomy" id="112253"/>
    <lineage>
        <taxon>Eukaryota</taxon>
        <taxon>Viridiplantae</taxon>
        <taxon>Streptophyta</taxon>
        <taxon>Embryophyta</taxon>
        <taxon>Tracheophyta</taxon>
        <taxon>Spermatophyta</taxon>
        <taxon>Magnoliopsida</taxon>
        <taxon>eudicotyledons</taxon>
        <taxon>Gunneridae</taxon>
        <taxon>Pentapetalae</taxon>
        <taxon>asterids</taxon>
        <taxon>campanulids</taxon>
        <taxon>Escalloniales</taxon>
        <taxon>Escalloniaceae</taxon>
        <taxon>Escallonia</taxon>
    </lineage>
</organism>
<dbReference type="Pfam" id="PF00400">
    <property type="entry name" value="WD40"/>
    <property type="match status" value="1"/>
</dbReference>
<sequence>QSDDRRPSGVVGYGGGSSAARRRSGILRRVGGGWERLERRWRMKKDKSKNTRLLPNSLRIISSCIKTVSTNASTVVRSAGSSVAASISGSGDDQKDQYDLDGYYIYAKEYCFLFEMRIQWHTFCPDVREDEELYSLKVTWAGFDKLKLATAAFQNVLLLGYQNGFQVIDAEDASNFSELVSKRDGPVTFLQILPVPLSSSGSGGFRSSHPLLLVVAGDKANGSNPSQNRAHMNGSGRDGSLESKSRNSVNSPMAVRFYSLSSKCYVQVIQFQSAVYMVRCSPLIVAVGLESQIYCIDALTLEKKTTIATYPISHGGQGTFGVNVGYGPMAVGPRWLAYASVNPIVSNTGRLSPVNLIPAISPSSSPANGSLVARYAMESSKQLAAGIINLGDKGYRTISNSPVRFAAPETVHAGTVVVYDVASGVTLSQFKAHTSPISALCFDPSGTLLVTASVNGNSMNIIQDICFSRFSQWVAIVSSKGTCHIFVLFPFGDHAGLQTFDSFGNHPAPSPVLSLPWWSNSPIALNQQSTPPPPPVTLSVVCRIKNNSSGLLNSVSNAAASAAGKVFVPSGAVAAVFHNSMPLSSENVHRRIVFYMMSPPRVESLAGREFEIEKVPCHEVEIKRKDLLPVYDPFHSISSDWNGRTLSGRYPPPSILRSHHTRDKVTDETVICHSKPASLSSTESSEGGSSRRTESLLDLDQLNNEKCSHKLKELSLEQRGCKVLEPSILDQKSTATESYPSQYSKNKDFHAESDVLCDRRAVGISGDLPLVDTGGVSRVPMATTSRCDSAMDILAKVQEKPAAAPSCVKRPVDIEHCFQEGYYNASEPDGCPKSVKAAITNVASGNDHYNGEKSDCDDEDEELLGGMFDFSEDGRDPNY</sequence>
<dbReference type="SUPFAM" id="SSF50978">
    <property type="entry name" value="WD40 repeat-like"/>
    <property type="match status" value="1"/>
</dbReference>
<feature type="domain" description="BCAS3" evidence="3">
    <location>
        <begin position="590"/>
        <end position="632"/>
    </location>
</feature>
<comment type="caution">
    <text evidence="5">The sequence shown here is derived from an EMBL/GenBank/DDBJ whole genome shotgun (WGS) entry which is preliminary data.</text>
</comment>
<dbReference type="GO" id="GO:0000407">
    <property type="term" value="C:phagophore assembly site"/>
    <property type="evidence" value="ECO:0007669"/>
    <property type="project" value="UniProtKB-SubCell"/>
</dbReference>
<dbReference type="GO" id="GO:0042594">
    <property type="term" value="P:response to starvation"/>
    <property type="evidence" value="ECO:0007669"/>
    <property type="project" value="TreeGrafter"/>
</dbReference>
<feature type="region of interest" description="Disordered" evidence="2">
    <location>
        <begin position="673"/>
        <end position="697"/>
    </location>
</feature>
<feature type="compositionally biased region" description="Low complexity" evidence="2">
    <location>
        <begin position="678"/>
        <end position="688"/>
    </location>
</feature>
<dbReference type="Pfam" id="PF21034">
    <property type="entry name" value="BCAS3_WD40"/>
    <property type="match status" value="1"/>
</dbReference>
<dbReference type="PANTHER" id="PTHR13268">
    <property type="entry name" value="BREAST CARCINOMA AMPLIFIED SEQUENCE 3"/>
    <property type="match status" value="1"/>
</dbReference>
<gene>
    <name evidence="5" type="ORF">RJ640_019827</name>
</gene>
<dbReference type="PANTHER" id="PTHR13268:SF16">
    <property type="entry name" value="ATG18-LIKE PROTEIN-RELATED"/>
    <property type="match status" value="1"/>
</dbReference>
<dbReference type="AlphaFoldDB" id="A0AA88RJW9"/>
<dbReference type="Pfam" id="PF12490">
    <property type="entry name" value="BCAS3"/>
    <property type="match status" value="1"/>
</dbReference>
<dbReference type="InterPro" id="IPR022175">
    <property type="entry name" value="BCAS3_dom"/>
</dbReference>
<dbReference type="InterPro" id="IPR015943">
    <property type="entry name" value="WD40/YVTN_repeat-like_dom_sf"/>
</dbReference>
<dbReference type="InterPro" id="IPR048382">
    <property type="entry name" value="BCAS3_WD40"/>
</dbReference>
<evidence type="ECO:0000313" key="5">
    <source>
        <dbReference type="EMBL" id="KAK2990547.1"/>
    </source>
</evidence>
<feature type="non-terminal residue" evidence="5">
    <location>
        <position position="1"/>
    </location>
</feature>
<evidence type="ECO:0000256" key="2">
    <source>
        <dbReference type="SAM" id="MobiDB-lite"/>
    </source>
</evidence>
<dbReference type="InterPro" id="IPR001680">
    <property type="entry name" value="WD40_rpt"/>
</dbReference>
<dbReference type="EMBL" id="JAVXUO010000638">
    <property type="protein sequence ID" value="KAK2990547.1"/>
    <property type="molecule type" value="Genomic_DNA"/>
</dbReference>
<accession>A0AA88RJW9</accession>